<reference evidence="1 2" key="1">
    <citation type="submission" date="2019-04" db="EMBL/GenBank/DDBJ databases">
        <title>Draft genome of the big-headed turtle Platysternon megacephalum.</title>
        <authorList>
            <person name="Gong S."/>
        </authorList>
    </citation>
    <scope>NUCLEOTIDE SEQUENCE [LARGE SCALE GENOMIC DNA]</scope>
    <source>
        <strain evidence="1">DO16091913</strain>
        <tissue evidence="1">Muscle</tissue>
    </source>
</reference>
<gene>
    <name evidence="1" type="ORF">DR999_PMT20863</name>
</gene>
<name>A0A4D9DJ06_9SAUR</name>
<protein>
    <submittedName>
        <fullName evidence="1">Uncharacterized protein</fullName>
    </submittedName>
</protein>
<evidence type="ECO:0000313" key="2">
    <source>
        <dbReference type="Proteomes" id="UP000297703"/>
    </source>
</evidence>
<reference evidence="1 2" key="2">
    <citation type="submission" date="2019-04" db="EMBL/GenBank/DDBJ databases">
        <title>The genome sequence of big-headed turtle.</title>
        <authorList>
            <person name="Gong S."/>
        </authorList>
    </citation>
    <scope>NUCLEOTIDE SEQUENCE [LARGE SCALE GENOMIC DNA]</scope>
    <source>
        <strain evidence="1">DO16091913</strain>
        <tissue evidence="1">Muscle</tissue>
    </source>
</reference>
<proteinExistence type="predicted"/>
<dbReference type="EMBL" id="QXTE01000510">
    <property type="protein sequence ID" value="TFJ97306.1"/>
    <property type="molecule type" value="Genomic_DNA"/>
</dbReference>
<comment type="caution">
    <text evidence="1">The sequence shown here is derived from an EMBL/GenBank/DDBJ whole genome shotgun (WGS) entry which is preliminary data.</text>
</comment>
<keyword evidence="2" id="KW-1185">Reference proteome</keyword>
<accession>A0A4D9DJ06</accession>
<dbReference type="AlphaFoldDB" id="A0A4D9DJ06"/>
<sequence length="120" mass="13710">MIRAQNNANQFTQRLFEFVPGFSLALFMPLCDHLLSSNCALLAQVFVEMNFQVAHVSNPLNQILNPKSSSQEQTIPCDLHGPVQLRNTLDSSAMEYLQLNQRVKQFEKILIQQPVHLRES</sequence>
<evidence type="ECO:0000313" key="1">
    <source>
        <dbReference type="EMBL" id="TFJ97306.1"/>
    </source>
</evidence>
<organism evidence="1 2">
    <name type="scientific">Platysternon megacephalum</name>
    <name type="common">big-headed turtle</name>
    <dbReference type="NCBI Taxonomy" id="55544"/>
    <lineage>
        <taxon>Eukaryota</taxon>
        <taxon>Metazoa</taxon>
        <taxon>Chordata</taxon>
        <taxon>Craniata</taxon>
        <taxon>Vertebrata</taxon>
        <taxon>Euteleostomi</taxon>
        <taxon>Archelosauria</taxon>
        <taxon>Testudinata</taxon>
        <taxon>Testudines</taxon>
        <taxon>Cryptodira</taxon>
        <taxon>Durocryptodira</taxon>
        <taxon>Testudinoidea</taxon>
        <taxon>Platysternidae</taxon>
        <taxon>Platysternon</taxon>
    </lineage>
</organism>
<dbReference type="Proteomes" id="UP000297703">
    <property type="component" value="Unassembled WGS sequence"/>
</dbReference>